<name>A0A9X3LLA3_9CORY</name>
<protein>
    <submittedName>
        <fullName evidence="1">Uncharacterized protein</fullName>
    </submittedName>
</protein>
<accession>A0A9X3LLA3</accession>
<keyword evidence="2" id="KW-1185">Reference proteome</keyword>
<dbReference type="AlphaFoldDB" id="A0A9X3LLA3"/>
<reference evidence="1" key="1">
    <citation type="submission" date="2022-02" db="EMBL/GenBank/DDBJ databases">
        <title>Corynebacterium sp. from urogenital microbiome.</title>
        <authorList>
            <person name="Cappelli E.A."/>
            <person name="Ribeiro T.G."/>
            <person name="Peixe L."/>
        </authorList>
    </citation>
    <scope>NUCLEOTIDE SEQUENCE</scope>
    <source>
        <strain evidence="1">C8Ua_174</strain>
    </source>
</reference>
<evidence type="ECO:0000313" key="2">
    <source>
        <dbReference type="Proteomes" id="UP001146469"/>
    </source>
</evidence>
<organism evidence="1 2">
    <name type="scientific">Corynebacterium evansiae</name>
    <dbReference type="NCBI Taxonomy" id="2913499"/>
    <lineage>
        <taxon>Bacteria</taxon>
        <taxon>Bacillati</taxon>
        <taxon>Actinomycetota</taxon>
        <taxon>Actinomycetes</taxon>
        <taxon>Mycobacteriales</taxon>
        <taxon>Corynebacteriaceae</taxon>
        <taxon>Corynebacterium</taxon>
    </lineage>
</organism>
<gene>
    <name evidence="1" type="ORF">L8V00_05515</name>
</gene>
<dbReference type="EMBL" id="JAKMUT010000004">
    <property type="protein sequence ID" value="MCZ9289666.1"/>
    <property type="molecule type" value="Genomic_DNA"/>
</dbReference>
<dbReference type="RefSeq" id="WP_269944447.1">
    <property type="nucleotide sequence ID" value="NZ_JAKMUT010000004.1"/>
</dbReference>
<evidence type="ECO:0000313" key="1">
    <source>
        <dbReference type="EMBL" id="MCZ9289666.1"/>
    </source>
</evidence>
<comment type="caution">
    <text evidence="1">The sequence shown here is derived from an EMBL/GenBank/DDBJ whole genome shotgun (WGS) entry which is preliminary data.</text>
</comment>
<sequence>MLKAAYPSVLALFSHQKETLQEDFVGVARNRKQADAMAEYVESKMYSCWIEEVTINDWYRTLLRKLPSDVIFLVFRSGPAQEEERRADDFDPELVAAFTSKLAAERCAVALDRKVATGNPLHTKLNQHHVWEAHYGFLPKYLKADGIPIPAC</sequence>
<proteinExistence type="predicted"/>
<dbReference type="Proteomes" id="UP001146469">
    <property type="component" value="Unassembled WGS sequence"/>
</dbReference>